<feature type="binding site" evidence="6">
    <location>
        <begin position="157"/>
        <end position="162"/>
    </location>
    <ligand>
        <name>NAD(+)</name>
        <dbReference type="ChEBI" id="CHEBI:57540"/>
    </ligand>
</feature>
<evidence type="ECO:0000256" key="6">
    <source>
        <dbReference type="HAMAP-Rule" id="MF_00361"/>
    </source>
</evidence>
<feature type="binding site" evidence="6">
    <location>
        <begin position="46"/>
        <end position="47"/>
    </location>
    <ligand>
        <name>NAD(+)</name>
        <dbReference type="ChEBI" id="CHEBI:57540"/>
    </ligand>
</feature>
<keyword evidence="6" id="KW-0067">ATP-binding</keyword>
<keyword evidence="1 6" id="KW-0808">Transferase</keyword>
<dbReference type="PANTHER" id="PTHR20275">
    <property type="entry name" value="NAD KINASE"/>
    <property type="match status" value="1"/>
</dbReference>
<dbReference type="Gene3D" id="3.40.50.10330">
    <property type="entry name" value="Probable inorganic polyphosphate/atp-NAD kinase, domain 1"/>
    <property type="match status" value="1"/>
</dbReference>
<reference evidence="7 8" key="1">
    <citation type="submission" date="2020-08" db="EMBL/GenBank/DDBJ databases">
        <title>Genomic Encyclopedia of Type Strains, Phase IV (KMG-IV): sequencing the most valuable type-strain genomes for metagenomic binning, comparative biology and taxonomic classification.</title>
        <authorList>
            <person name="Goeker M."/>
        </authorList>
    </citation>
    <scope>NUCLEOTIDE SEQUENCE [LARGE SCALE GENOMIC DNA]</scope>
    <source>
        <strain evidence="7 8">DSM 15743</strain>
    </source>
</reference>
<evidence type="ECO:0000256" key="5">
    <source>
        <dbReference type="ARBA" id="ARBA00047925"/>
    </source>
</evidence>
<dbReference type="Pfam" id="PF20143">
    <property type="entry name" value="NAD_kinase_C"/>
    <property type="match status" value="1"/>
</dbReference>
<dbReference type="GO" id="GO:0006741">
    <property type="term" value="P:NADP+ biosynthetic process"/>
    <property type="evidence" value="ECO:0007669"/>
    <property type="project" value="UniProtKB-UniRule"/>
</dbReference>
<comment type="function">
    <text evidence="6">Involved in the regulation of the intracellular balance of NAD and NADP, and is a key enzyme in the biosynthesis of NADP. Catalyzes specifically the phosphorylation on 2'-hydroxyl of the adenosine moiety of NAD to yield NADP.</text>
</comment>
<dbReference type="HAMAP" id="MF_00361">
    <property type="entry name" value="NAD_kinase"/>
    <property type="match status" value="1"/>
</dbReference>
<comment type="subcellular location">
    <subcellularLocation>
        <location evidence="6">Cytoplasm</location>
    </subcellularLocation>
</comment>
<feature type="binding site" evidence="6">
    <location>
        <begin position="116"/>
        <end position="117"/>
    </location>
    <ligand>
        <name>NAD(+)</name>
        <dbReference type="ChEBI" id="CHEBI:57540"/>
    </ligand>
</feature>
<dbReference type="EC" id="2.7.1.23" evidence="6"/>
<evidence type="ECO:0000313" key="7">
    <source>
        <dbReference type="EMBL" id="MBB4039990.1"/>
    </source>
</evidence>
<dbReference type="InterPro" id="IPR017437">
    <property type="entry name" value="ATP-NAD_kinase_PpnK-typ_C"/>
</dbReference>
<dbReference type="AlphaFoldDB" id="A0A7W6N7Y9"/>
<evidence type="ECO:0000313" key="8">
    <source>
        <dbReference type="Proteomes" id="UP000519439"/>
    </source>
</evidence>
<keyword evidence="2 6" id="KW-0418">Kinase</keyword>
<dbReference type="InterPro" id="IPR002504">
    <property type="entry name" value="NADK"/>
</dbReference>
<dbReference type="GO" id="GO:0046872">
    <property type="term" value="F:metal ion binding"/>
    <property type="evidence" value="ECO:0007669"/>
    <property type="project" value="UniProtKB-UniRule"/>
</dbReference>
<dbReference type="GO" id="GO:0005737">
    <property type="term" value="C:cytoplasm"/>
    <property type="evidence" value="ECO:0007669"/>
    <property type="project" value="UniProtKB-SubCell"/>
</dbReference>
<dbReference type="SUPFAM" id="SSF111331">
    <property type="entry name" value="NAD kinase/diacylglycerol kinase-like"/>
    <property type="match status" value="1"/>
</dbReference>
<comment type="caution">
    <text evidence="6">Lacks conserved residue(s) required for the propagation of feature annotation.</text>
</comment>
<organism evidence="7 8">
    <name type="scientific">Microvirga flocculans</name>
    <dbReference type="NCBI Taxonomy" id="217168"/>
    <lineage>
        <taxon>Bacteria</taxon>
        <taxon>Pseudomonadati</taxon>
        <taxon>Pseudomonadota</taxon>
        <taxon>Alphaproteobacteria</taxon>
        <taxon>Hyphomicrobiales</taxon>
        <taxon>Methylobacteriaceae</taxon>
        <taxon>Microvirga</taxon>
    </lineage>
</organism>
<comment type="caution">
    <text evidence="7">The sequence shown here is derived from an EMBL/GenBank/DDBJ whole genome shotgun (WGS) entry which is preliminary data.</text>
</comment>
<dbReference type="Gene3D" id="2.60.200.30">
    <property type="entry name" value="Probable inorganic polyphosphate/atp-NAD kinase, domain 2"/>
    <property type="match status" value="1"/>
</dbReference>
<keyword evidence="8" id="KW-1185">Reference proteome</keyword>
<name>A0A7W6N7Y9_9HYPH</name>
<gene>
    <name evidence="6" type="primary">nadK</name>
    <name evidence="7" type="ORF">GGR34_001637</name>
</gene>
<protein>
    <recommendedName>
        <fullName evidence="6">NAD kinase</fullName>
        <ecNumber evidence="6">2.7.1.23</ecNumber>
    </recommendedName>
    <alternativeName>
        <fullName evidence="6">ATP-dependent NAD kinase</fullName>
    </alternativeName>
</protein>
<proteinExistence type="inferred from homology"/>
<dbReference type="EMBL" id="JACIDC010000004">
    <property type="protein sequence ID" value="MBB4039990.1"/>
    <property type="molecule type" value="Genomic_DNA"/>
</dbReference>
<comment type="cofactor">
    <cofactor evidence="6">
        <name>a divalent metal cation</name>
        <dbReference type="ChEBI" id="CHEBI:60240"/>
    </cofactor>
</comment>
<dbReference type="PANTHER" id="PTHR20275:SF0">
    <property type="entry name" value="NAD KINASE"/>
    <property type="match status" value="1"/>
</dbReference>
<keyword evidence="6" id="KW-0963">Cytoplasm</keyword>
<feature type="active site" description="Proton acceptor" evidence="6">
    <location>
        <position position="46"/>
    </location>
</feature>
<comment type="similarity">
    <text evidence="6">Belongs to the NAD kinase family.</text>
</comment>
<keyword evidence="3 6" id="KW-0521">NADP</keyword>
<evidence type="ECO:0000256" key="3">
    <source>
        <dbReference type="ARBA" id="ARBA00022857"/>
    </source>
</evidence>
<comment type="catalytic activity">
    <reaction evidence="5 6">
        <text>NAD(+) + ATP = ADP + NADP(+) + H(+)</text>
        <dbReference type="Rhea" id="RHEA:18629"/>
        <dbReference type="ChEBI" id="CHEBI:15378"/>
        <dbReference type="ChEBI" id="CHEBI:30616"/>
        <dbReference type="ChEBI" id="CHEBI:57540"/>
        <dbReference type="ChEBI" id="CHEBI:58349"/>
        <dbReference type="ChEBI" id="CHEBI:456216"/>
        <dbReference type="EC" id="2.7.1.23"/>
    </reaction>
</comment>
<feature type="binding site" evidence="6">
    <location>
        <position position="154"/>
    </location>
    <ligand>
        <name>NAD(+)</name>
        <dbReference type="ChEBI" id="CHEBI:57540"/>
    </ligand>
</feature>
<dbReference type="Pfam" id="PF01513">
    <property type="entry name" value="NAD_kinase"/>
    <property type="match status" value="1"/>
</dbReference>
<evidence type="ECO:0000256" key="2">
    <source>
        <dbReference type="ARBA" id="ARBA00022777"/>
    </source>
</evidence>
<accession>A0A7W6N7Y9</accession>
<dbReference type="RefSeq" id="WP_027315455.1">
    <property type="nucleotide sequence ID" value="NZ_JACIDC010000004.1"/>
</dbReference>
<keyword evidence="6" id="KW-0547">Nucleotide-binding</keyword>
<evidence type="ECO:0000256" key="4">
    <source>
        <dbReference type="ARBA" id="ARBA00023027"/>
    </source>
</evidence>
<sequence>MARRFNNIAFVASTAPDAQSALEALQNRYAHVPPDEADVIVALGGDGLMLQTLHTFMGTAKPIYGMNKGTVGFLMNDFREDDLFERLEAAERSVVHPLLMVAWDVHGVAHTARAINEVAMFRQTYQAAKLRVSVDNQVRIPELIADGILVGTPAGSTAYNLSVGGPILPLNATLLTLTPISAFRPRRWRGALLPDYAKIQIEILEAENRPVSAVADHTEFRNVSRVDVSMDRSVDLVMLHDPGHSLDERILREQFGY</sequence>
<dbReference type="InterPro" id="IPR016064">
    <property type="entry name" value="NAD/diacylglycerol_kinase_sf"/>
</dbReference>
<dbReference type="GO" id="GO:0003951">
    <property type="term" value="F:NAD+ kinase activity"/>
    <property type="evidence" value="ECO:0007669"/>
    <property type="project" value="UniProtKB-UniRule"/>
</dbReference>
<dbReference type="InterPro" id="IPR017438">
    <property type="entry name" value="ATP-NAD_kinase_N"/>
</dbReference>
<dbReference type="GO" id="GO:0019674">
    <property type="term" value="P:NAD+ metabolic process"/>
    <property type="evidence" value="ECO:0007669"/>
    <property type="project" value="InterPro"/>
</dbReference>
<keyword evidence="4 6" id="KW-0520">NAD</keyword>
<evidence type="ECO:0000256" key="1">
    <source>
        <dbReference type="ARBA" id="ARBA00022679"/>
    </source>
</evidence>
<dbReference type="GO" id="GO:0051287">
    <property type="term" value="F:NAD binding"/>
    <property type="evidence" value="ECO:0007669"/>
    <property type="project" value="UniProtKB-ARBA"/>
</dbReference>
<feature type="binding site" evidence="6">
    <location>
        <position position="146"/>
    </location>
    <ligand>
        <name>NAD(+)</name>
        <dbReference type="ChEBI" id="CHEBI:57540"/>
    </ligand>
</feature>
<dbReference type="GO" id="GO:0005524">
    <property type="term" value="F:ATP binding"/>
    <property type="evidence" value="ECO:0007669"/>
    <property type="project" value="UniProtKB-KW"/>
</dbReference>
<dbReference type="NCBIfam" id="NF003406">
    <property type="entry name" value="PRK04761.1"/>
    <property type="match status" value="1"/>
</dbReference>
<dbReference type="Proteomes" id="UP000519439">
    <property type="component" value="Unassembled WGS sequence"/>
</dbReference>